<dbReference type="Proteomes" id="UP001277972">
    <property type="component" value="Unassembled WGS sequence"/>
</dbReference>
<protein>
    <submittedName>
        <fullName evidence="1">Uncharacterized protein</fullName>
    </submittedName>
</protein>
<dbReference type="EMBL" id="JAWZSR010000003">
    <property type="protein sequence ID" value="MDX8045660.1"/>
    <property type="molecule type" value="Genomic_DNA"/>
</dbReference>
<comment type="caution">
    <text evidence="1">The sequence shown here is derived from an EMBL/GenBank/DDBJ whole genome shotgun (WGS) entry which is preliminary data.</text>
</comment>
<evidence type="ECO:0000313" key="2">
    <source>
        <dbReference type="Proteomes" id="UP001277972"/>
    </source>
</evidence>
<proteinExistence type="predicted"/>
<gene>
    <name evidence="1" type="ORF">SH601_06625</name>
</gene>
<organism evidence="1 2">
    <name type="scientific">Gracilibacillus pellucidus</name>
    <dbReference type="NCBI Taxonomy" id="3095368"/>
    <lineage>
        <taxon>Bacteria</taxon>
        <taxon>Bacillati</taxon>
        <taxon>Bacillota</taxon>
        <taxon>Bacilli</taxon>
        <taxon>Bacillales</taxon>
        <taxon>Bacillaceae</taxon>
        <taxon>Gracilibacillus</taxon>
    </lineage>
</organism>
<accession>A0ACC6M3W6</accession>
<reference evidence="1" key="1">
    <citation type="submission" date="2023-11" db="EMBL/GenBank/DDBJ databases">
        <title>Gracilibacillus pellucida a moderately halophilic bacterium isolated from saline soil in Xinjiang province.</title>
        <authorList>
            <person name="Zhang Z."/>
            <person name="Tan F."/>
            <person name="Wang Y."/>
            <person name="Xia M."/>
        </authorList>
    </citation>
    <scope>NUCLEOTIDE SEQUENCE</scope>
    <source>
        <strain evidence="1">S3-1-1</strain>
    </source>
</reference>
<keyword evidence="2" id="KW-1185">Reference proteome</keyword>
<evidence type="ECO:0000313" key="1">
    <source>
        <dbReference type="EMBL" id="MDX8045660.1"/>
    </source>
</evidence>
<name>A0ACC6M3W6_9BACI</name>
<sequence length="403" mass="47212">MKKGIIVEHQSRYTIVMDKHGVFHKTIPMKNKDIGMETFYQPKKNVWQSIGTFINEGLFTWKTIPMVLVCLLMVSPLYLWVSDNNEAYAVVSFDINPSLNITINKEYEVMEVEAINNDAARLLEHIDITDQTLATLTNKIVENVVGTKDKEVHRPILMAVSYFTDQHDKRLQEEMNDFYQEMGYHIAVYEVSDEFRSRAESEHVSMNELTAQAIEESDDNGVAQVSADSQPISSSLNNEDEEIIVNYYRNKEDNHQEQEIDSDQDNDVSQQDTPNSHPIVKHPVDGNSKKNQSVEKSAKQEQQPKEKKQTEDKRDQKEAKQSQKEQKKENKQERKEEKKEKKEKKQEKKEQRKEAKQIEKEQKKAIKQAEKEERKQNQAEKKKEKQQEKNEKKEQQKKKKEAK</sequence>